<feature type="transmembrane region" description="Helical" evidence="10">
    <location>
        <begin position="427"/>
        <end position="451"/>
    </location>
</feature>
<dbReference type="Proteomes" id="UP000186246">
    <property type="component" value="Unassembled WGS sequence"/>
</dbReference>
<evidence type="ECO:0000256" key="8">
    <source>
        <dbReference type="RuleBase" id="RU003755"/>
    </source>
</evidence>
<dbReference type="InterPro" id="IPR036259">
    <property type="entry name" value="MFS_trans_sf"/>
</dbReference>
<evidence type="ECO:0000256" key="3">
    <source>
        <dbReference type="ARBA" id="ARBA00022475"/>
    </source>
</evidence>
<evidence type="ECO:0000256" key="5">
    <source>
        <dbReference type="ARBA" id="ARBA00022856"/>
    </source>
</evidence>
<feature type="transmembrane region" description="Helical" evidence="10">
    <location>
        <begin position="27"/>
        <end position="46"/>
    </location>
</feature>
<dbReference type="PANTHER" id="PTHR23517">
    <property type="entry name" value="RESISTANCE PROTEIN MDTM, PUTATIVE-RELATED-RELATED"/>
    <property type="match status" value="1"/>
</dbReference>
<dbReference type="EMBL" id="FTOJ01000005">
    <property type="protein sequence ID" value="SIS87825.1"/>
    <property type="molecule type" value="Genomic_DNA"/>
</dbReference>
<gene>
    <name evidence="11" type="ORF">B0A70_09770</name>
    <name evidence="12" type="ORF">SAMN05421796_10593</name>
</gene>
<evidence type="ECO:0000313" key="11">
    <source>
        <dbReference type="EMBL" id="PQA93431.1"/>
    </source>
</evidence>
<evidence type="ECO:0000256" key="1">
    <source>
        <dbReference type="ARBA" id="ARBA00004651"/>
    </source>
</evidence>
<evidence type="ECO:0000313" key="12">
    <source>
        <dbReference type="EMBL" id="SIS87825.1"/>
    </source>
</evidence>
<keyword evidence="5" id="KW-0571">Peptide transport</keyword>
<evidence type="ECO:0000256" key="9">
    <source>
        <dbReference type="SAM" id="Coils"/>
    </source>
</evidence>
<comment type="subcellular location">
    <subcellularLocation>
        <location evidence="1">Cell membrane</location>
        <topology evidence="1">Multi-pass membrane protein</topology>
    </subcellularLocation>
    <subcellularLocation>
        <location evidence="8">Membrane</location>
        <topology evidence="8">Multi-pass membrane protein</topology>
    </subcellularLocation>
</comment>
<feature type="transmembrane region" description="Helical" evidence="10">
    <location>
        <begin position="315"/>
        <end position="332"/>
    </location>
</feature>
<evidence type="ECO:0000256" key="2">
    <source>
        <dbReference type="ARBA" id="ARBA00022448"/>
    </source>
</evidence>
<protein>
    <submittedName>
        <fullName evidence="11">MFS transporter</fullName>
    </submittedName>
    <submittedName>
        <fullName evidence="12">Proton-dependent oligopeptide transporter, POT family</fullName>
    </submittedName>
</protein>
<feature type="coiled-coil region" evidence="9">
    <location>
        <begin position="547"/>
        <end position="574"/>
    </location>
</feature>
<dbReference type="GO" id="GO:0006857">
    <property type="term" value="P:oligopeptide transport"/>
    <property type="evidence" value="ECO:0007669"/>
    <property type="project" value="InterPro"/>
</dbReference>
<evidence type="ECO:0000313" key="14">
    <source>
        <dbReference type="Proteomes" id="UP000238314"/>
    </source>
</evidence>
<dbReference type="EMBL" id="MUGO01000013">
    <property type="protein sequence ID" value="PQA93431.1"/>
    <property type="molecule type" value="Genomic_DNA"/>
</dbReference>
<keyword evidence="5" id="KW-0653">Protein transport</keyword>
<dbReference type="InterPro" id="IPR000109">
    <property type="entry name" value="POT_fam"/>
</dbReference>
<dbReference type="SUPFAM" id="SSF103473">
    <property type="entry name" value="MFS general substrate transporter"/>
    <property type="match status" value="1"/>
</dbReference>
<reference evidence="13" key="3">
    <citation type="submission" date="2017-01" db="EMBL/GenBank/DDBJ databases">
        <authorList>
            <person name="Varghese N."/>
            <person name="Submissions S."/>
        </authorList>
    </citation>
    <scope>NUCLEOTIDE SEQUENCE [LARGE SCALE GENOMIC DNA]</scope>
    <source>
        <strain evidence="13">DSM 21068</strain>
    </source>
</reference>
<dbReference type="InterPro" id="IPR018456">
    <property type="entry name" value="PTR2_symporter_CS"/>
</dbReference>
<dbReference type="PROSITE" id="PS01023">
    <property type="entry name" value="PTR2_2"/>
    <property type="match status" value="1"/>
</dbReference>
<reference evidence="12" key="2">
    <citation type="submission" date="2017-01" db="EMBL/GenBank/DDBJ databases">
        <authorList>
            <person name="Mah S.A."/>
            <person name="Swanson W.J."/>
            <person name="Moy G.W."/>
            <person name="Vacquier V.D."/>
        </authorList>
    </citation>
    <scope>NUCLEOTIDE SEQUENCE [LARGE SCALE GENOMIC DNA]</scope>
    <source>
        <strain evidence="12">DSM 21068</strain>
    </source>
</reference>
<dbReference type="PANTHER" id="PTHR23517:SF15">
    <property type="entry name" value="PROTON-DEPENDENT OLIGOPEPTIDE FAMILY TRANSPORT PROTEIN"/>
    <property type="match status" value="1"/>
</dbReference>
<dbReference type="Proteomes" id="UP000238314">
    <property type="component" value="Unassembled WGS sequence"/>
</dbReference>
<comment type="similarity">
    <text evidence="8">Belongs to the major facilitator superfamily. Proton-dependent oligopeptide transporter (POT/PTR) (TC 2.A.17) family.</text>
</comment>
<evidence type="ECO:0000256" key="6">
    <source>
        <dbReference type="ARBA" id="ARBA00022989"/>
    </source>
</evidence>
<feature type="transmembrane region" description="Helical" evidence="10">
    <location>
        <begin position="359"/>
        <end position="376"/>
    </location>
</feature>
<organism evidence="12 13">
    <name type="scientific">Chryseobacterium piscicola</name>
    <dbReference type="NCBI Taxonomy" id="551459"/>
    <lineage>
        <taxon>Bacteria</taxon>
        <taxon>Pseudomonadati</taxon>
        <taxon>Bacteroidota</taxon>
        <taxon>Flavobacteriia</taxon>
        <taxon>Flavobacteriales</taxon>
        <taxon>Weeksellaceae</taxon>
        <taxon>Chryseobacterium group</taxon>
        <taxon>Chryseobacterium</taxon>
    </lineage>
</organism>
<feature type="transmembrane region" description="Helical" evidence="10">
    <location>
        <begin position="397"/>
        <end position="415"/>
    </location>
</feature>
<reference evidence="11 14" key="1">
    <citation type="submission" date="2016-11" db="EMBL/GenBank/DDBJ databases">
        <title>Whole genomes of Flavobacteriaceae.</title>
        <authorList>
            <person name="Stine C."/>
            <person name="Li C."/>
            <person name="Tadesse D."/>
        </authorList>
    </citation>
    <scope>NUCLEOTIDE SEQUENCE [LARGE SCALE GENOMIC DNA]</scope>
    <source>
        <strain evidence="11 14">DSM 21068</strain>
    </source>
</reference>
<proteinExistence type="inferred from homology"/>
<feature type="transmembrane region" description="Helical" evidence="10">
    <location>
        <begin position="113"/>
        <end position="129"/>
    </location>
</feature>
<keyword evidence="2 8" id="KW-0813">Transport</keyword>
<feature type="transmembrane region" description="Helical" evidence="10">
    <location>
        <begin position="617"/>
        <end position="639"/>
    </location>
</feature>
<dbReference type="RefSeq" id="WP_076451760.1">
    <property type="nucleotide sequence ID" value="NZ_FTOJ01000005.1"/>
</dbReference>
<keyword evidence="6 10" id="KW-1133">Transmembrane helix</keyword>
<evidence type="ECO:0000256" key="10">
    <source>
        <dbReference type="SAM" id="Phobius"/>
    </source>
</evidence>
<evidence type="ECO:0000313" key="13">
    <source>
        <dbReference type="Proteomes" id="UP000186246"/>
    </source>
</evidence>
<dbReference type="InterPro" id="IPR050171">
    <property type="entry name" value="MFS_Transporters"/>
</dbReference>
<sequence>MDTAVQSKTKHPKGLWVLFGTEMWERFNFYGMRALLTLFMVNSLLMKEGDVTIIYGGFLALCYLTPMLGGFISDRFLGNRYCIIVGGTLMAIGQFLMFMSASTFGANLGSAQMMMWIALGIIIFGNGFFKPNISSMVGSLYPKQEKSKLDSAFTIFYMGINMGAFLGQLICPILGDVKDASGIRDIHAFKWGFLAASIAMILGTLTFIFLKNKYVVTPEGRPIGGLPSENTAEDFEEGEAQTAKFSSLSIGIATAVFIAAFFGFQYLFVDKIGFASVGMGEFVKAVIYPFIYSMGLALAYLIMSAAENKVERDRIWVIYIVSFFIIFFWAAFEQAGSSLTFIADNQTDRHIFGWNMPPSMVQIFNGLFIVVLAVPFSMLWDKLRAAKKEPVSPLKQAIGLGLIALSYLIIAYNVKDLGNSGLLAVKWLILLYLIQTMGELCLSPIGLSLVGKLAPKRFASLLFGVFFIANAAGYALSGTLGSILPATGDKFLAAKEQNINLEKVLDKTYKPTSKELFLLAQSNLADVDFGNDDVLKKDIQNLFKENKEIIAAQRTAHENKLKELQKTNKDAKLDFTMDLNQIKYPTEAQLAKIGDGNTVKAEYKTFSGFEIRNLFEFFMVFVILCGIAGAILALISPILKKMMHGVN</sequence>
<keyword evidence="14" id="KW-1185">Reference proteome</keyword>
<feature type="transmembrane region" description="Helical" evidence="10">
    <location>
        <begin position="286"/>
        <end position="303"/>
    </location>
</feature>
<feature type="transmembrane region" description="Helical" evidence="10">
    <location>
        <begin position="149"/>
        <end position="170"/>
    </location>
</feature>
<keyword evidence="7 10" id="KW-0472">Membrane</keyword>
<dbReference type="GO" id="GO:1904680">
    <property type="term" value="F:peptide transmembrane transporter activity"/>
    <property type="evidence" value="ECO:0007669"/>
    <property type="project" value="InterPro"/>
</dbReference>
<accession>A0A1N7MNV5</accession>
<feature type="transmembrane region" description="Helical" evidence="10">
    <location>
        <begin position="458"/>
        <end position="476"/>
    </location>
</feature>
<dbReference type="NCBIfam" id="TIGR00924">
    <property type="entry name" value="yjdL_sub1_fam"/>
    <property type="match status" value="1"/>
</dbReference>
<keyword evidence="3" id="KW-1003">Cell membrane</keyword>
<dbReference type="CDD" id="cd17346">
    <property type="entry name" value="MFS_DtpA_like"/>
    <property type="match status" value="1"/>
</dbReference>
<dbReference type="STRING" id="551459.SAMN05421796_10593"/>
<dbReference type="GO" id="GO:0005886">
    <property type="term" value="C:plasma membrane"/>
    <property type="evidence" value="ECO:0007669"/>
    <property type="project" value="UniProtKB-SubCell"/>
</dbReference>
<keyword evidence="4 8" id="KW-0812">Transmembrane</keyword>
<feature type="transmembrane region" description="Helical" evidence="10">
    <location>
        <begin position="190"/>
        <end position="210"/>
    </location>
</feature>
<evidence type="ECO:0000256" key="4">
    <source>
        <dbReference type="ARBA" id="ARBA00022692"/>
    </source>
</evidence>
<feature type="transmembrane region" description="Helical" evidence="10">
    <location>
        <begin position="245"/>
        <end position="266"/>
    </location>
</feature>
<dbReference type="Gene3D" id="1.20.1250.20">
    <property type="entry name" value="MFS general substrate transporter like domains"/>
    <property type="match status" value="1"/>
</dbReference>
<feature type="transmembrane region" description="Helical" evidence="10">
    <location>
        <begin position="52"/>
        <end position="72"/>
    </location>
</feature>
<dbReference type="AlphaFoldDB" id="A0A1N7MNV5"/>
<feature type="transmembrane region" description="Helical" evidence="10">
    <location>
        <begin position="81"/>
        <end position="101"/>
    </location>
</feature>
<dbReference type="Pfam" id="PF00854">
    <property type="entry name" value="PTR2"/>
    <property type="match status" value="2"/>
</dbReference>
<dbReference type="InterPro" id="IPR005279">
    <property type="entry name" value="Dipep/tripep_permease"/>
</dbReference>
<keyword evidence="9" id="KW-0175">Coiled coil</keyword>
<name>A0A1N7MNV5_9FLAO</name>
<evidence type="ECO:0000256" key="7">
    <source>
        <dbReference type="ARBA" id="ARBA00023136"/>
    </source>
</evidence>